<keyword evidence="2" id="KW-0808">Transferase</keyword>
<dbReference type="SMART" id="SM01388">
    <property type="entry name" value="Mob1_phocein"/>
    <property type="match status" value="1"/>
</dbReference>
<evidence type="ECO:0000313" key="3">
    <source>
        <dbReference type="Proteomes" id="UP000234681"/>
    </source>
</evidence>
<dbReference type="SUPFAM" id="SSF101152">
    <property type="entry name" value="Mob1/phocein"/>
    <property type="match status" value="1"/>
</dbReference>
<accession>A6K8H7</accession>
<dbReference type="Pfam" id="PF03637">
    <property type="entry name" value="Mob1_phocein"/>
    <property type="match status" value="1"/>
</dbReference>
<dbReference type="EMBL" id="CH474029">
    <property type="protein sequence ID" value="EDL89248.1"/>
    <property type="molecule type" value="Genomic_DNA"/>
</dbReference>
<sequence>MSNPFLKQVFNKDKTFRPKRKFEPGTQRFELHKRAQASLNAGLDLRLAVQLPPGEDLNDWVAVHVVDFFNRVNLIYGTISDGCTEQSCPVMSGGPKYEYRWQDEQRYRKPTALSAPRYMDLLMDWIEVQINNEDLFPTNVEGDDIADVSLRAPPGCGDSRRQLCAAVSQEHSTLMPSSEEQRGHGFRPLVVTVSSWTLTGPLASSQGLNLNSGHCAFSPWVYTVFVPWPLAGGGVWRHC</sequence>
<dbReference type="InterPro" id="IPR005301">
    <property type="entry name" value="MOB_kinase_act_fam"/>
</dbReference>
<dbReference type="PANTHER" id="PTHR22599">
    <property type="entry name" value="MPS ONE BINDER KINASE ACTIVATOR-LIKE MOB"/>
    <property type="match status" value="1"/>
</dbReference>
<organism evidence="2 3">
    <name type="scientific">Rattus norvegicus</name>
    <name type="common">Rat</name>
    <dbReference type="NCBI Taxonomy" id="10116"/>
    <lineage>
        <taxon>Eukaryota</taxon>
        <taxon>Metazoa</taxon>
        <taxon>Chordata</taxon>
        <taxon>Craniata</taxon>
        <taxon>Vertebrata</taxon>
        <taxon>Euteleostomi</taxon>
        <taxon>Mammalia</taxon>
        <taxon>Eutheria</taxon>
        <taxon>Euarchontoglires</taxon>
        <taxon>Glires</taxon>
        <taxon>Rodentia</taxon>
        <taxon>Myomorpha</taxon>
        <taxon>Muroidea</taxon>
        <taxon>Muridae</taxon>
        <taxon>Murinae</taxon>
        <taxon>Rattus</taxon>
    </lineage>
</organism>
<dbReference type="Gene3D" id="1.20.140.30">
    <property type="entry name" value="MOB kinase activator"/>
    <property type="match status" value="1"/>
</dbReference>
<gene>
    <name evidence="2" type="primary">Mobkl2b_predicted</name>
    <name evidence="2" type="ORF">rCG_29488</name>
</gene>
<dbReference type="AlphaFoldDB" id="A6K8H7"/>
<feature type="binding site" evidence="1">
    <location>
        <position position="83"/>
    </location>
    <ligand>
        <name>Zn(2+)</name>
        <dbReference type="ChEBI" id="CHEBI:29105"/>
    </ligand>
</feature>
<dbReference type="InterPro" id="IPR036703">
    <property type="entry name" value="MOB_kinase_act_sf"/>
</dbReference>
<dbReference type="GO" id="GO:0016301">
    <property type="term" value="F:kinase activity"/>
    <property type="evidence" value="ECO:0007669"/>
    <property type="project" value="UniProtKB-KW"/>
</dbReference>
<feature type="binding site" evidence="1">
    <location>
        <position position="88"/>
    </location>
    <ligand>
        <name>Zn(2+)</name>
        <dbReference type="ChEBI" id="CHEBI:29105"/>
    </ligand>
</feature>
<evidence type="ECO:0000313" key="2">
    <source>
        <dbReference type="EMBL" id="EDL89248.1"/>
    </source>
</evidence>
<protein>
    <submittedName>
        <fullName evidence="2">MOB1, Mps One Binder kinase activator-like 2B (Yeast) (Predicted), isoform CRA_b</fullName>
    </submittedName>
</protein>
<proteinExistence type="predicted"/>
<dbReference type="Proteomes" id="UP000234681">
    <property type="component" value="Chromosome 7"/>
</dbReference>
<reference evidence="3" key="1">
    <citation type="submission" date="2005-09" db="EMBL/GenBank/DDBJ databases">
        <authorList>
            <person name="Mural R.J."/>
            <person name="Li P.W."/>
            <person name="Adams M.D."/>
            <person name="Amanatides P.G."/>
            <person name="Baden-Tillson H."/>
            <person name="Barnstead M."/>
            <person name="Chin S.H."/>
            <person name="Dew I."/>
            <person name="Evans C.A."/>
            <person name="Ferriera S."/>
            <person name="Flanigan M."/>
            <person name="Fosler C."/>
            <person name="Glodek A."/>
            <person name="Gu Z."/>
            <person name="Holt R.A."/>
            <person name="Jennings D."/>
            <person name="Kraft C.L."/>
            <person name="Lu F."/>
            <person name="Nguyen T."/>
            <person name="Nusskern D.R."/>
            <person name="Pfannkoch C.M."/>
            <person name="Sitter C."/>
            <person name="Sutton G.G."/>
            <person name="Venter J.C."/>
            <person name="Wang Z."/>
            <person name="Woodage T."/>
            <person name="Zheng X.H."/>
            <person name="Zhong F."/>
        </authorList>
    </citation>
    <scope>NUCLEOTIDE SEQUENCE [LARGE SCALE GENOMIC DNA]</scope>
    <source>
        <strain>BN</strain>
        <strain evidence="3">Sprague-Dawley</strain>
    </source>
</reference>
<keyword evidence="2" id="KW-0418">Kinase</keyword>
<keyword evidence="1" id="KW-0862">Zinc</keyword>
<name>A6K8H7_RAT</name>
<evidence type="ECO:0000256" key="1">
    <source>
        <dbReference type="PIRSR" id="PIRSR605301-1"/>
    </source>
</evidence>
<keyword evidence="1" id="KW-0479">Metal-binding</keyword>